<sequence>MQSCSKPLNCRDTLKEKVSVRKHDYGSHSAVVGVRITFRSYFPIRNIALDAEAKSISIDNSSVGGGCGRRALPLSATVDEHYLLDKIDTSEQVHPKVDEGPCDALFLVLLLFEDKHMMIKELLQPLVREVNAELLETIILYGQYDRSDNRHE</sequence>
<accession>A0A9P0TG69</accession>
<comment type="caution">
    <text evidence="1">The sequence shown here is derived from an EMBL/GenBank/DDBJ whole genome shotgun (WGS) entry which is preliminary data.</text>
</comment>
<keyword evidence="2" id="KW-1185">Reference proteome</keyword>
<name>A0A9P0TG69_PIEBR</name>
<reference evidence="1" key="1">
    <citation type="submission" date="2022-05" db="EMBL/GenBank/DDBJ databases">
        <authorList>
            <person name="Okamura Y."/>
        </authorList>
    </citation>
    <scope>NUCLEOTIDE SEQUENCE</scope>
</reference>
<evidence type="ECO:0000313" key="2">
    <source>
        <dbReference type="Proteomes" id="UP001152562"/>
    </source>
</evidence>
<proteinExistence type="predicted"/>
<dbReference type="EMBL" id="CALOZG010000005">
    <property type="protein sequence ID" value="CAH4028639.1"/>
    <property type="molecule type" value="Genomic_DNA"/>
</dbReference>
<evidence type="ECO:0000313" key="1">
    <source>
        <dbReference type="EMBL" id="CAH4028639.1"/>
    </source>
</evidence>
<protein>
    <submittedName>
        <fullName evidence="1">Uncharacterized protein</fullName>
    </submittedName>
</protein>
<organism evidence="1 2">
    <name type="scientific">Pieris brassicae</name>
    <name type="common">White butterfly</name>
    <name type="synonym">Large white butterfly</name>
    <dbReference type="NCBI Taxonomy" id="7116"/>
    <lineage>
        <taxon>Eukaryota</taxon>
        <taxon>Metazoa</taxon>
        <taxon>Ecdysozoa</taxon>
        <taxon>Arthropoda</taxon>
        <taxon>Hexapoda</taxon>
        <taxon>Insecta</taxon>
        <taxon>Pterygota</taxon>
        <taxon>Neoptera</taxon>
        <taxon>Endopterygota</taxon>
        <taxon>Lepidoptera</taxon>
        <taxon>Glossata</taxon>
        <taxon>Ditrysia</taxon>
        <taxon>Papilionoidea</taxon>
        <taxon>Pieridae</taxon>
        <taxon>Pierinae</taxon>
        <taxon>Pieris</taxon>
    </lineage>
</organism>
<gene>
    <name evidence="1" type="ORF">PIBRA_LOCUS5449</name>
</gene>
<dbReference type="Proteomes" id="UP001152562">
    <property type="component" value="Unassembled WGS sequence"/>
</dbReference>
<dbReference type="AlphaFoldDB" id="A0A9P0TG69"/>